<dbReference type="HOGENOM" id="CLU_3203166_0_0_5"/>
<dbReference type="EMBL" id="AATQ01000001">
    <property type="protein sequence ID" value="EAU48653.1"/>
    <property type="molecule type" value="Genomic_DNA"/>
</dbReference>
<accession>Q0FW99</accession>
<keyword evidence="3" id="KW-1185">Reference proteome</keyword>
<proteinExistence type="predicted"/>
<evidence type="ECO:0000256" key="1">
    <source>
        <dbReference type="SAM" id="MobiDB-lite"/>
    </source>
</evidence>
<comment type="caution">
    <text evidence="2">The sequence shown here is derived from an EMBL/GenBank/DDBJ whole genome shotgun (WGS) entry which is preliminary data.</text>
</comment>
<evidence type="ECO:0000313" key="3">
    <source>
        <dbReference type="Proteomes" id="UP000006230"/>
    </source>
</evidence>
<evidence type="ECO:0000313" key="2">
    <source>
        <dbReference type="EMBL" id="EAU48653.1"/>
    </source>
</evidence>
<gene>
    <name evidence="2" type="ORF">R2601_03733</name>
</gene>
<feature type="region of interest" description="Disordered" evidence="1">
    <location>
        <begin position="1"/>
        <end position="45"/>
    </location>
</feature>
<protein>
    <submittedName>
        <fullName evidence="2">Uncharacterized protein</fullName>
    </submittedName>
</protein>
<dbReference type="Proteomes" id="UP000006230">
    <property type="component" value="Unassembled WGS sequence"/>
</dbReference>
<organism evidence="2 3">
    <name type="scientific">Salipiger bermudensis (strain DSM 26914 / JCM 13377 / KCTC 12554 / HTCC2601)</name>
    <name type="common">Pelagibaca bermudensis</name>
    <dbReference type="NCBI Taxonomy" id="314265"/>
    <lineage>
        <taxon>Bacteria</taxon>
        <taxon>Pseudomonadati</taxon>
        <taxon>Pseudomonadota</taxon>
        <taxon>Alphaproteobacteria</taxon>
        <taxon>Rhodobacterales</taxon>
        <taxon>Roseobacteraceae</taxon>
        <taxon>Salipiger</taxon>
    </lineage>
</organism>
<feature type="compositionally biased region" description="Polar residues" evidence="1">
    <location>
        <begin position="7"/>
        <end position="17"/>
    </location>
</feature>
<dbReference type="AlphaFoldDB" id="Q0FW99"/>
<name>Q0FW99_SALBH</name>
<reference evidence="2 3" key="1">
    <citation type="journal article" date="2010" name="J. Bacteriol.">
        <title>Genome sequences of Pelagibaca bermudensis HTCC2601T and Maritimibacter alkaliphilus HTCC2654T, the type strains of two marine Roseobacter genera.</title>
        <authorList>
            <person name="Thrash J.C."/>
            <person name="Cho J.C."/>
            <person name="Ferriera S."/>
            <person name="Johnson J."/>
            <person name="Vergin K.L."/>
            <person name="Giovannoni S.J."/>
        </authorList>
    </citation>
    <scope>NUCLEOTIDE SEQUENCE [LARGE SCALE GENOMIC DNA]</scope>
    <source>
        <strain evidence="3">DSM 26914 / JCM 13377 / KCTC 12554 / HTCC2601</strain>
    </source>
</reference>
<sequence>MPGPSASRRTCSTNPRTSWRGARYSTTATRSPPLPPVTRRPPRPR</sequence>